<sequence length="224" mass="24115">MVDPAAGHPQGDLGRRAAHRREELGLTWEEVAERAGMNSGYVAYLETHPPNLSRRSLSRLARALRTTPEALLGSDTDVPPGGGRTALPEPVLAELSREECLRLVSPGGVGRVAFTRGGESAPTVLPVNFALVSETVVFCTAFHGVLATHATGEVAFEVDQLDGTMSEGWSVLLRGTAHPVLGEEEQAELRSAARVRSWAGPDRDLYVRIVPRQVTGRRIHNQTG</sequence>
<dbReference type="CDD" id="cd00093">
    <property type="entry name" value="HTH_XRE"/>
    <property type="match status" value="1"/>
</dbReference>
<dbReference type="RefSeq" id="WP_141924752.1">
    <property type="nucleotide sequence ID" value="NZ_VFQC01000001.1"/>
</dbReference>
<comment type="caution">
    <text evidence="2">The sequence shown here is derived from an EMBL/GenBank/DDBJ whole genome shotgun (WGS) entry which is preliminary data.</text>
</comment>
<dbReference type="SUPFAM" id="SSF47413">
    <property type="entry name" value="lambda repressor-like DNA-binding domains"/>
    <property type="match status" value="1"/>
</dbReference>
<dbReference type="InterPro" id="IPR024747">
    <property type="entry name" value="Pyridox_Oxase-rel"/>
</dbReference>
<gene>
    <name evidence="2" type="ORF">FHX37_3397</name>
</gene>
<keyword evidence="3" id="KW-1185">Reference proteome</keyword>
<accession>A0A543NNI1</accession>
<dbReference type="GO" id="GO:0003677">
    <property type="term" value="F:DNA binding"/>
    <property type="evidence" value="ECO:0007669"/>
    <property type="project" value="InterPro"/>
</dbReference>
<dbReference type="OrthoDB" id="7062584at2"/>
<evidence type="ECO:0000313" key="2">
    <source>
        <dbReference type="EMBL" id="TQN33382.1"/>
    </source>
</evidence>
<dbReference type="Gene3D" id="1.10.260.40">
    <property type="entry name" value="lambda repressor-like DNA-binding domains"/>
    <property type="match status" value="1"/>
</dbReference>
<evidence type="ECO:0000259" key="1">
    <source>
        <dbReference type="PROSITE" id="PS50943"/>
    </source>
</evidence>
<dbReference type="SMART" id="SM00530">
    <property type="entry name" value="HTH_XRE"/>
    <property type="match status" value="1"/>
</dbReference>
<dbReference type="PROSITE" id="PS50943">
    <property type="entry name" value="HTH_CROC1"/>
    <property type="match status" value="1"/>
</dbReference>
<dbReference type="Pfam" id="PF12900">
    <property type="entry name" value="Pyridox_ox_2"/>
    <property type="match status" value="1"/>
</dbReference>
<dbReference type="Pfam" id="PF13560">
    <property type="entry name" value="HTH_31"/>
    <property type="match status" value="1"/>
</dbReference>
<dbReference type="Gene3D" id="2.30.110.10">
    <property type="entry name" value="Electron Transport, Fmn-binding Protein, Chain A"/>
    <property type="match status" value="1"/>
</dbReference>
<protein>
    <submittedName>
        <fullName evidence="2">Nitroimidazol reductase NimA-like FMN-containing flavoprotein (Pyridoxamine 5'-phosphate oxidase superfamily)</fullName>
    </submittedName>
</protein>
<organism evidence="2 3">
    <name type="scientific">Haloactinospora alba</name>
    <dbReference type="NCBI Taxonomy" id="405555"/>
    <lineage>
        <taxon>Bacteria</taxon>
        <taxon>Bacillati</taxon>
        <taxon>Actinomycetota</taxon>
        <taxon>Actinomycetes</taxon>
        <taxon>Streptosporangiales</taxon>
        <taxon>Nocardiopsidaceae</taxon>
        <taxon>Haloactinospora</taxon>
    </lineage>
</organism>
<dbReference type="InterPro" id="IPR010982">
    <property type="entry name" value="Lambda_DNA-bd_dom_sf"/>
</dbReference>
<dbReference type="AlphaFoldDB" id="A0A543NNI1"/>
<name>A0A543NNI1_9ACTN</name>
<feature type="domain" description="HTH cro/C1-type" evidence="1">
    <location>
        <begin position="21"/>
        <end position="71"/>
    </location>
</feature>
<dbReference type="SUPFAM" id="SSF50475">
    <property type="entry name" value="FMN-binding split barrel"/>
    <property type="match status" value="1"/>
</dbReference>
<dbReference type="Proteomes" id="UP000317422">
    <property type="component" value="Unassembled WGS sequence"/>
</dbReference>
<dbReference type="InterPro" id="IPR001387">
    <property type="entry name" value="Cro/C1-type_HTH"/>
</dbReference>
<proteinExistence type="predicted"/>
<dbReference type="EMBL" id="VFQC01000001">
    <property type="protein sequence ID" value="TQN33382.1"/>
    <property type="molecule type" value="Genomic_DNA"/>
</dbReference>
<reference evidence="2 3" key="1">
    <citation type="submission" date="2019-06" db="EMBL/GenBank/DDBJ databases">
        <title>Sequencing the genomes of 1000 actinobacteria strains.</title>
        <authorList>
            <person name="Klenk H.-P."/>
        </authorList>
    </citation>
    <scope>NUCLEOTIDE SEQUENCE [LARGE SCALE GENOMIC DNA]</scope>
    <source>
        <strain evidence="2 3">DSM 45015</strain>
    </source>
</reference>
<evidence type="ECO:0000313" key="3">
    <source>
        <dbReference type="Proteomes" id="UP000317422"/>
    </source>
</evidence>
<dbReference type="InterPro" id="IPR012349">
    <property type="entry name" value="Split_barrel_FMN-bd"/>
</dbReference>